<accession>A0A183EVK6</accession>
<dbReference type="EMBL" id="UYRT01103331">
    <property type="protein sequence ID" value="VDN43612.1"/>
    <property type="molecule type" value="Genomic_DNA"/>
</dbReference>
<dbReference type="AlphaFoldDB" id="A0A183EVK6"/>
<evidence type="ECO:0000313" key="1">
    <source>
        <dbReference type="EMBL" id="VDN43612.1"/>
    </source>
</evidence>
<dbReference type="WBParaSite" id="GPUH_0002502701-mRNA-1">
    <property type="protein sequence ID" value="GPUH_0002502701-mRNA-1"/>
    <property type="gene ID" value="GPUH_0002502701"/>
</dbReference>
<sequence>MFGPMVCCCGRFFHSVGCRIQKCTTMTWLLICSKAIAWSSPSLRQKTCSFTFFSLSKEFAHISVRRSEGPREQLLVQL</sequence>
<name>A0A183EVK6_9BILA</name>
<reference evidence="1 2" key="2">
    <citation type="submission" date="2018-11" db="EMBL/GenBank/DDBJ databases">
        <authorList>
            <consortium name="Pathogen Informatics"/>
        </authorList>
    </citation>
    <scope>NUCLEOTIDE SEQUENCE [LARGE SCALE GENOMIC DNA]</scope>
</reference>
<gene>
    <name evidence="1" type="ORF">GPUH_LOCUS24997</name>
</gene>
<proteinExistence type="predicted"/>
<organism evidence="3">
    <name type="scientific">Gongylonema pulchrum</name>
    <dbReference type="NCBI Taxonomy" id="637853"/>
    <lineage>
        <taxon>Eukaryota</taxon>
        <taxon>Metazoa</taxon>
        <taxon>Ecdysozoa</taxon>
        <taxon>Nematoda</taxon>
        <taxon>Chromadorea</taxon>
        <taxon>Rhabditida</taxon>
        <taxon>Spirurina</taxon>
        <taxon>Spiruromorpha</taxon>
        <taxon>Spiruroidea</taxon>
        <taxon>Gongylonematidae</taxon>
        <taxon>Gongylonema</taxon>
    </lineage>
</organism>
<reference evidence="3" key="1">
    <citation type="submission" date="2016-06" db="UniProtKB">
        <authorList>
            <consortium name="WormBaseParasite"/>
        </authorList>
    </citation>
    <scope>IDENTIFICATION</scope>
</reference>
<evidence type="ECO:0000313" key="3">
    <source>
        <dbReference type="WBParaSite" id="GPUH_0002502701-mRNA-1"/>
    </source>
</evidence>
<dbReference type="Proteomes" id="UP000271098">
    <property type="component" value="Unassembled WGS sequence"/>
</dbReference>
<protein>
    <submittedName>
        <fullName evidence="3">Secreted protein</fullName>
    </submittedName>
</protein>
<keyword evidence="2" id="KW-1185">Reference proteome</keyword>
<evidence type="ECO:0000313" key="2">
    <source>
        <dbReference type="Proteomes" id="UP000271098"/>
    </source>
</evidence>